<dbReference type="GO" id="GO:0005694">
    <property type="term" value="C:chromosome"/>
    <property type="evidence" value="ECO:0007669"/>
    <property type="project" value="InterPro"/>
</dbReference>
<dbReference type="EMBL" id="CP030103">
    <property type="protein sequence ID" value="AWX42557.1"/>
    <property type="molecule type" value="Genomic_DNA"/>
</dbReference>
<evidence type="ECO:0000256" key="1">
    <source>
        <dbReference type="ARBA" id="ARBA00004496"/>
    </source>
</evidence>
<protein>
    <recommendedName>
        <fullName evidence="7">Chromosome partition protein Smc</fullName>
    </recommendedName>
</protein>
<dbReference type="GO" id="GO:0030261">
    <property type="term" value="P:chromosome condensation"/>
    <property type="evidence" value="ECO:0007669"/>
    <property type="project" value="InterPro"/>
</dbReference>
<gene>
    <name evidence="7" type="primary">smc</name>
    <name evidence="8" type="ORF">DK849_00445</name>
</gene>
<dbReference type="GO" id="GO:0003677">
    <property type="term" value="F:DNA binding"/>
    <property type="evidence" value="ECO:0007669"/>
    <property type="project" value="UniProtKB-UniRule"/>
</dbReference>
<organism evidence="8 9">
    <name type="scientific">Metamycoplasma cloacale</name>
    <dbReference type="NCBI Taxonomy" id="92401"/>
    <lineage>
        <taxon>Bacteria</taxon>
        <taxon>Bacillati</taxon>
        <taxon>Mycoplasmatota</taxon>
        <taxon>Mycoplasmoidales</taxon>
        <taxon>Metamycoplasmataceae</taxon>
        <taxon>Metamycoplasma</taxon>
    </lineage>
</organism>
<keyword evidence="5 7" id="KW-0175">Coiled coil</keyword>
<dbReference type="InterPro" id="IPR011890">
    <property type="entry name" value="SMC_prok"/>
</dbReference>
<name>A0A2Z4LMT8_9BACT</name>
<dbReference type="CDD" id="cd03278">
    <property type="entry name" value="ABC_SMC_barmotin"/>
    <property type="match status" value="1"/>
</dbReference>
<dbReference type="Gene3D" id="1.20.1060.20">
    <property type="match status" value="1"/>
</dbReference>
<evidence type="ECO:0000256" key="2">
    <source>
        <dbReference type="ARBA" id="ARBA00022490"/>
    </source>
</evidence>
<feature type="coiled-coil region" evidence="7">
    <location>
        <begin position="774"/>
        <end position="818"/>
    </location>
</feature>
<evidence type="ECO:0000313" key="9">
    <source>
        <dbReference type="Proteomes" id="UP000249865"/>
    </source>
</evidence>
<dbReference type="Gene3D" id="3.40.50.300">
    <property type="entry name" value="P-loop containing nucleotide triphosphate hydrolases"/>
    <property type="match status" value="2"/>
</dbReference>
<evidence type="ECO:0000256" key="5">
    <source>
        <dbReference type="ARBA" id="ARBA00023054"/>
    </source>
</evidence>
<dbReference type="Pfam" id="PF06470">
    <property type="entry name" value="SMC_hinge"/>
    <property type="match status" value="1"/>
</dbReference>
<dbReference type="Gene3D" id="3.30.70.1620">
    <property type="match status" value="1"/>
</dbReference>
<comment type="subcellular location">
    <subcellularLocation>
        <location evidence="1 7">Cytoplasm</location>
    </subcellularLocation>
</comment>
<dbReference type="GO" id="GO:0007062">
    <property type="term" value="P:sister chromatid cohesion"/>
    <property type="evidence" value="ECO:0007669"/>
    <property type="project" value="InterPro"/>
</dbReference>
<dbReference type="SUPFAM" id="SSF52540">
    <property type="entry name" value="P-loop containing nucleoside triphosphate hydrolases"/>
    <property type="match status" value="1"/>
</dbReference>
<evidence type="ECO:0000256" key="7">
    <source>
        <dbReference type="HAMAP-Rule" id="MF_01894"/>
    </source>
</evidence>
<dbReference type="InterPro" id="IPR027417">
    <property type="entry name" value="P-loop_NTPase"/>
</dbReference>
<dbReference type="Proteomes" id="UP000249865">
    <property type="component" value="Chromosome"/>
</dbReference>
<feature type="coiled-coil region" evidence="7">
    <location>
        <begin position="242"/>
        <end position="341"/>
    </location>
</feature>
<dbReference type="GO" id="GO:0005737">
    <property type="term" value="C:cytoplasm"/>
    <property type="evidence" value="ECO:0007669"/>
    <property type="project" value="UniProtKB-SubCell"/>
</dbReference>
<evidence type="ECO:0000256" key="4">
    <source>
        <dbReference type="ARBA" id="ARBA00022840"/>
    </source>
</evidence>
<proteinExistence type="inferred from homology"/>
<keyword evidence="6 7" id="KW-0238">DNA-binding</keyword>
<dbReference type="InterPro" id="IPR024704">
    <property type="entry name" value="SMC"/>
</dbReference>
<evidence type="ECO:0000256" key="3">
    <source>
        <dbReference type="ARBA" id="ARBA00022741"/>
    </source>
</evidence>
<dbReference type="GO" id="GO:0016887">
    <property type="term" value="F:ATP hydrolysis activity"/>
    <property type="evidence" value="ECO:0007669"/>
    <property type="project" value="InterPro"/>
</dbReference>
<dbReference type="KEGG" id="mclo:DK849_00445"/>
<comment type="function">
    <text evidence="7">Required for chromosome condensation and partitioning.</text>
</comment>
<feature type="coiled-coil region" evidence="7">
    <location>
        <begin position="175"/>
        <end position="202"/>
    </location>
</feature>
<accession>A0A2Z4LMT8</accession>
<sequence>MKLIQVEAHGFKSFADKVTLKLDGGVCAIIGPNGSGKSNINDAIRWVLGESSSKALRGDNMQDVIFAGSKTEKEMDFAQVTLTFDNRENPISIPHDFFTISRVIHRGKGENEYYINGEPATKKEIREISMESGISKSSLAIIGQGTISDIAEATPERRREIFEEASGTSMYRARKIEAQKKLERTEIALSELTSVINELERRRNPLVKQAEKAKIYLEKSEQLKEVEISVLVRDTIDYSHRLEQLKEEAIAYETEKDELNSKNKFYDNIIQQKALIIEDLRKQVESLSREHKDISEKITNLEIRSVKEQAQREMIIKGSVQTTTKEQIEALKLSLNELNQKISTYRGFIQEREKTIENLNVKITNRFSLINQCKTNLELEQGKLNKVKSRIDVIREVNDKKATYAKGTKNIVENSTLFKGYKALVSQLIEVEDQYIKAIESILAGAAQHIVVDTSETAVDAINFLKKNNGGKATFIPLSTIKPKFINEQHIVVAQTQRGFLGLASELVKTAREYDVLRKFLLGNILVCDTIESANKLSKLLENRYMVVTLDGDIIRAGGVMTGGQANQQSNVFGMEREIATLEQLVPVLDDNIIKLKEALVKLQQEQDSDSAYSANFVLEKATLQHQLNNCLNEFDDLNQRYNQLSTEKLELEENIDFKSSIAKLISEQSELQVKLKSEELLLKNASIEFQELTMKKNENSILLTRLLEENQSKISERAKAESIIETAKKRLTEQYGMLIETAQQYYNPEIEIDTARKLVSNLKQDIRELGHVNVEAIQELAEVQQRYDTLVEQQQEISTAKATIEEAIEEMDKIIVQKITETVDLVNHEFNEVFRKMFGGGKAEIKYTEPDNLLDSGIDVIAQPPGKAIKNLKLFSGGEKALIAISLLFSILKAKPLPLCILDEVEAALDEANVIRFAEFLQHLKKETQFVVITHRQGTMERVDKLYGATMQKRGVTTFFSVNLADAKRLVDEKGNAIQ</sequence>
<dbReference type="OrthoDB" id="9808768at2"/>
<dbReference type="FunFam" id="3.40.50.300:FF:000901">
    <property type="entry name" value="Chromosome partition protein Smc"/>
    <property type="match status" value="1"/>
</dbReference>
<keyword evidence="2 7" id="KW-0963">Cytoplasm</keyword>
<dbReference type="InterPro" id="IPR036277">
    <property type="entry name" value="SMC_hinge_sf"/>
</dbReference>
<dbReference type="SMART" id="SM00968">
    <property type="entry name" value="SMC_hinge"/>
    <property type="match status" value="1"/>
</dbReference>
<dbReference type="GO" id="GO:0006260">
    <property type="term" value="P:DNA replication"/>
    <property type="evidence" value="ECO:0007669"/>
    <property type="project" value="UniProtKB-UniRule"/>
</dbReference>
<evidence type="ECO:0000256" key="6">
    <source>
        <dbReference type="ARBA" id="ARBA00023125"/>
    </source>
</evidence>
<comment type="subunit">
    <text evidence="7">Homodimer.</text>
</comment>
<dbReference type="AlphaFoldDB" id="A0A2Z4LMT8"/>
<reference evidence="9" key="1">
    <citation type="submission" date="2018-06" db="EMBL/GenBank/DDBJ databases">
        <title>Complete genome sequences of Mycoplasma anatis, M. anseris and M. cloacale type strains.</title>
        <authorList>
            <person name="Grozner D."/>
            <person name="Forro B."/>
            <person name="Sulyok K.M."/>
            <person name="Marton S."/>
            <person name="Kreizinger Z."/>
            <person name="Banyai K."/>
            <person name="Gyuranecz M."/>
        </authorList>
    </citation>
    <scope>NUCLEOTIDE SEQUENCE [LARGE SCALE GENOMIC DNA]</scope>
    <source>
        <strain evidence="9">NCTC 10199</strain>
    </source>
</reference>
<evidence type="ECO:0000313" key="8">
    <source>
        <dbReference type="EMBL" id="AWX42557.1"/>
    </source>
</evidence>
<dbReference type="RefSeq" id="WP_029330629.1">
    <property type="nucleotide sequence ID" value="NZ_CP030103.1"/>
</dbReference>
<keyword evidence="4 7" id="KW-0067">ATP-binding</keyword>
<feature type="coiled-coil region" evidence="7">
    <location>
        <begin position="621"/>
        <end position="696"/>
    </location>
</feature>
<dbReference type="PANTHER" id="PTHR43977">
    <property type="entry name" value="STRUCTURAL MAINTENANCE OF CHROMOSOMES PROTEIN 3"/>
    <property type="match status" value="1"/>
</dbReference>
<dbReference type="HAMAP" id="MF_01894">
    <property type="entry name" value="Smc_prok"/>
    <property type="match status" value="1"/>
</dbReference>
<comment type="domain">
    <text evidence="7">Contains large globular domains required for ATP hydrolysis at each terminus and a third globular domain forming a flexible hinge near the middle of the molecule. These domains are separated by coiled-coil structures.</text>
</comment>
<feature type="binding site" evidence="7">
    <location>
        <begin position="32"/>
        <end position="39"/>
    </location>
    <ligand>
        <name>ATP</name>
        <dbReference type="ChEBI" id="CHEBI:30616"/>
    </ligand>
</feature>
<dbReference type="InterPro" id="IPR003395">
    <property type="entry name" value="RecF/RecN/SMC_N"/>
</dbReference>
<keyword evidence="3 7" id="KW-0547">Nucleotide-binding</keyword>
<dbReference type="GO" id="GO:0007059">
    <property type="term" value="P:chromosome segregation"/>
    <property type="evidence" value="ECO:0007669"/>
    <property type="project" value="UniProtKB-UniRule"/>
</dbReference>
<comment type="similarity">
    <text evidence="7">Belongs to the SMC family.</text>
</comment>
<dbReference type="PIRSF" id="PIRSF005719">
    <property type="entry name" value="SMC"/>
    <property type="match status" value="1"/>
</dbReference>
<dbReference type="GO" id="GO:0005524">
    <property type="term" value="F:ATP binding"/>
    <property type="evidence" value="ECO:0007669"/>
    <property type="project" value="UniProtKB-UniRule"/>
</dbReference>
<dbReference type="SUPFAM" id="SSF75553">
    <property type="entry name" value="Smc hinge domain"/>
    <property type="match status" value="1"/>
</dbReference>
<keyword evidence="9" id="KW-1185">Reference proteome</keyword>
<dbReference type="Pfam" id="PF02463">
    <property type="entry name" value="SMC_N"/>
    <property type="match status" value="1"/>
</dbReference>
<dbReference type="InterPro" id="IPR010935">
    <property type="entry name" value="SMC_hinge"/>
</dbReference>